<dbReference type="InterPro" id="IPR001245">
    <property type="entry name" value="Ser-Thr/Tyr_kinase_cat_dom"/>
</dbReference>
<evidence type="ECO:0000256" key="3">
    <source>
        <dbReference type="ARBA" id="ARBA00022840"/>
    </source>
</evidence>
<comment type="similarity">
    <text evidence="5">Belongs to the protein kinase superfamily.</text>
</comment>
<dbReference type="PANTHER" id="PTHR23257:SF958">
    <property type="entry name" value="SERINE_THREONINE-PROTEIN KINASE WNK4"/>
    <property type="match status" value="1"/>
</dbReference>
<dbReference type="Proteomes" id="UP001470230">
    <property type="component" value="Unassembled WGS sequence"/>
</dbReference>
<dbReference type="PROSITE" id="PS00107">
    <property type="entry name" value="PROTEIN_KINASE_ATP"/>
    <property type="match status" value="1"/>
</dbReference>
<keyword evidence="1 5" id="KW-0418">Kinase</keyword>
<dbReference type="PANTHER" id="PTHR23257">
    <property type="entry name" value="SERINE-THREONINE PROTEIN KINASE"/>
    <property type="match status" value="1"/>
</dbReference>
<keyword evidence="8" id="KW-1185">Reference proteome</keyword>
<proteinExistence type="inferred from homology"/>
<keyword evidence="3 4" id="KW-0067">ATP-binding</keyword>
<dbReference type="InterPro" id="IPR017441">
    <property type="entry name" value="Protein_kinase_ATP_BS"/>
</dbReference>
<dbReference type="InterPro" id="IPR000719">
    <property type="entry name" value="Prot_kinase_dom"/>
</dbReference>
<evidence type="ECO:0000256" key="1">
    <source>
        <dbReference type="ARBA" id="ARBA00022527"/>
    </source>
</evidence>
<keyword evidence="1 5" id="KW-0723">Serine/threonine-protein kinase</keyword>
<dbReference type="InterPro" id="IPR050167">
    <property type="entry name" value="Ser_Thr_protein_kinase"/>
</dbReference>
<evidence type="ECO:0000256" key="2">
    <source>
        <dbReference type="ARBA" id="ARBA00022741"/>
    </source>
</evidence>
<name>A0ABR2L457_9EUKA</name>
<dbReference type="InterPro" id="IPR008271">
    <property type="entry name" value="Ser/Thr_kinase_AS"/>
</dbReference>
<dbReference type="Pfam" id="PF07714">
    <property type="entry name" value="PK_Tyr_Ser-Thr"/>
    <property type="match status" value="1"/>
</dbReference>
<feature type="binding site" evidence="4">
    <location>
        <position position="46"/>
    </location>
    <ligand>
        <name>ATP</name>
        <dbReference type="ChEBI" id="CHEBI:30616"/>
    </ligand>
</feature>
<keyword evidence="2 4" id="KW-0547">Nucleotide-binding</keyword>
<evidence type="ECO:0000313" key="8">
    <source>
        <dbReference type="Proteomes" id="UP001470230"/>
    </source>
</evidence>
<gene>
    <name evidence="7" type="ORF">M9Y10_000393</name>
</gene>
<dbReference type="PIRSF" id="PIRSF000654">
    <property type="entry name" value="Integrin-linked_kinase"/>
    <property type="match status" value="1"/>
</dbReference>
<keyword evidence="1 5" id="KW-0808">Transferase</keyword>
<dbReference type="SUPFAM" id="SSF56112">
    <property type="entry name" value="Protein kinase-like (PK-like)"/>
    <property type="match status" value="1"/>
</dbReference>
<protein>
    <recommendedName>
        <fullName evidence="6">Protein kinase domain-containing protein</fullName>
    </recommendedName>
</protein>
<dbReference type="InterPro" id="IPR011009">
    <property type="entry name" value="Kinase-like_dom_sf"/>
</dbReference>
<evidence type="ECO:0000256" key="4">
    <source>
        <dbReference type="PROSITE-ProRule" id="PRU10141"/>
    </source>
</evidence>
<sequence length="310" mass="36162">MFYFKYYVDLNDFNIGDLVGKGNYAFVHRGIRKARHNHPEIECAIKLLFRNVEIEEFMREVGCQASLKHPAILSLIGFSLPIVGEGRYAIITDIMPNGTLEKLVEEVRRGNAPENWEVIKACNIFGIAAGMAFVHQNHIMHRDLKIENVMLDAENLPKIADFGLSRFVIEDTKKQILLTRDRGTPTYMAPELFDCINYTNKVDVFSYSYILYELNTSKKAWSDKNDLNLFTLIDYIKNNIRPKIDEYEISDEFVQLIHRCWDGDPQVRPSFIEIVKEFMDNKEKYFRLDEGDMEVLKDYIELVTKDLDFS</sequence>
<evidence type="ECO:0000256" key="5">
    <source>
        <dbReference type="RuleBase" id="RU000304"/>
    </source>
</evidence>
<evidence type="ECO:0000259" key="6">
    <source>
        <dbReference type="PROSITE" id="PS50011"/>
    </source>
</evidence>
<dbReference type="PROSITE" id="PS00108">
    <property type="entry name" value="PROTEIN_KINASE_ST"/>
    <property type="match status" value="1"/>
</dbReference>
<dbReference type="PROSITE" id="PS50011">
    <property type="entry name" value="PROTEIN_KINASE_DOM"/>
    <property type="match status" value="1"/>
</dbReference>
<organism evidence="7 8">
    <name type="scientific">Tritrichomonas musculus</name>
    <dbReference type="NCBI Taxonomy" id="1915356"/>
    <lineage>
        <taxon>Eukaryota</taxon>
        <taxon>Metamonada</taxon>
        <taxon>Parabasalia</taxon>
        <taxon>Tritrichomonadida</taxon>
        <taxon>Tritrichomonadidae</taxon>
        <taxon>Tritrichomonas</taxon>
    </lineage>
</organism>
<accession>A0ABR2L457</accession>
<dbReference type="SMART" id="SM00220">
    <property type="entry name" value="S_TKc"/>
    <property type="match status" value="1"/>
</dbReference>
<comment type="caution">
    <text evidence="7">The sequence shown here is derived from an EMBL/GenBank/DDBJ whole genome shotgun (WGS) entry which is preliminary data.</text>
</comment>
<feature type="domain" description="Protein kinase" evidence="6">
    <location>
        <begin position="13"/>
        <end position="286"/>
    </location>
</feature>
<evidence type="ECO:0000313" key="7">
    <source>
        <dbReference type="EMBL" id="KAK8898123.1"/>
    </source>
</evidence>
<dbReference type="Gene3D" id="1.10.510.10">
    <property type="entry name" value="Transferase(Phosphotransferase) domain 1"/>
    <property type="match status" value="1"/>
</dbReference>
<reference evidence="7 8" key="1">
    <citation type="submission" date="2024-04" db="EMBL/GenBank/DDBJ databases">
        <title>Tritrichomonas musculus Genome.</title>
        <authorList>
            <person name="Alves-Ferreira E."/>
            <person name="Grigg M."/>
            <person name="Lorenzi H."/>
            <person name="Galac M."/>
        </authorList>
    </citation>
    <scope>NUCLEOTIDE SEQUENCE [LARGE SCALE GENOMIC DNA]</scope>
    <source>
        <strain evidence="7 8">EAF2021</strain>
    </source>
</reference>
<dbReference type="EMBL" id="JAPFFF010000001">
    <property type="protein sequence ID" value="KAK8898123.1"/>
    <property type="molecule type" value="Genomic_DNA"/>
</dbReference>